<name>A0A4C1UY85_EUMVA</name>
<proteinExistence type="predicted"/>
<protein>
    <submittedName>
        <fullName evidence="2">Uncharacterized protein</fullName>
    </submittedName>
</protein>
<accession>A0A4C1UY85</accession>
<evidence type="ECO:0000313" key="3">
    <source>
        <dbReference type="Proteomes" id="UP000299102"/>
    </source>
</evidence>
<organism evidence="2 3">
    <name type="scientific">Eumeta variegata</name>
    <name type="common">Bagworm moth</name>
    <name type="synonym">Eumeta japonica</name>
    <dbReference type="NCBI Taxonomy" id="151549"/>
    <lineage>
        <taxon>Eukaryota</taxon>
        <taxon>Metazoa</taxon>
        <taxon>Ecdysozoa</taxon>
        <taxon>Arthropoda</taxon>
        <taxon>Hexapoda</taxon>
        <taxon>Insecta</taxon>
        <taxon>Pterygota</taxon>
        <taxon>Neoptera</taxon>
        <taxon>Endopterygota</taxon>
        <taxon>Lepidoptera</taxon>
        <taxon>Glossata</taxon>
        <taxon>Ditrysia</taxon>
        <taxon>Tineoidea</taxon>
        <taxon>Psychidae</taxon>
        <taxon>Oiketicinae</taxon>
        <taxon>Eumeta</taxon>
    </lineage>
</organism>
<evidence type="ECO:0000256" key="1">
    <source>
        <dbReference type="SAM" id="MobiDB-lite"/>
    </source>
</evidence>
<dbReference type="PANTHER" id="PTHR47027:SF30">
    <property type="entry name" value="THAP-TYPE DOMAIN-CONTAINING PROTEIN"/>
    <property type="match status" value="1"/>
</dbReference>
<dbReference type="AlphaFoldDB" id="A0A4C1UY85"/>
<dbReference type="OrthoDB" id="425681at2759"/>
<reference evidence="2 3" key="1">
    <citation type="journal article" date="2019" name="Commun. Biol.">
        <title>The bagworm genome reveals a unique fibroin gene that provides high tensile strength.</title>
        <authorList>
            <person name="Kono N."/>
            <person name="Nakamura H."/>
            <person name="Ohtoshi R."/>
            <person name="Tomita M."/>
            <person name="Numata K."/>
            <person name="Arakawa K."/>
        </authorList>
    </citation>
    <scope>NUCLEOTIDE SEQUENCE [LARGE SCALE GENOMIC DNA]</scope>
</reference>
<comment type="caution">
    <text evidence="2">The sequence shown here is derived from an EMBL/GenBank/DDBJ whole genome shotgun (WGS) entry which is preliminary data.</text>
</comment>
<dbReference type="PANTHER" id="PTHR47027">
    <property type="entry name" value="REVERSE TRANSCRIPTASE DOMAIN-CONTAINING PROTEIN"/>
    <property type="match status" value="1"/>
</dbReference>
<feature type="region of interest" description="Disordered" evidence="1">
    <location>
        <begin position="222"/>
        <end position="244"/>
    </location>
</feature>
<dbReference type="STRING" id="151549.A0A4C1UY85"/>
<dbReference type="EMBL" id="BGZK01000240">
    <property type="protein sequence ID" value="GBP30976.1"/>
    <property type="molecule type" value="Genomic_DNA"/>
</dbReference>
<evidence type="ECO:0000313" key="2">
    <source>
        <dbReference type="EMBL" id="GBP30976.1"/>
    </source>
</evidence>
<dbReference type="Proteomes" id="UP000299102">
    <property type="component" value="Unassembled WGS sequence"/>
</dbReference>
<gene>
    <name evidence="2" type="ORF">EVAR_81874_1</name>
</gene>
<sequence length="295" mass="33221">MTSPAREPCKHQPTAGVIIRLNSLSVELMQDFSELRPAPTLSRPRPPDVSTIRYIGIQHDRDIQRMVNAGNKMNGASFAIMISKSVSRQALLAVHNGILIPTIMYGSESWVWQKKNESRINAVEMRSLRYMYGMFLKDTCRNSDVRERCGLKKDVVTTIEKGMLRWFGYLKRMNESSLTKQIYRSDLCDGKIAITRGDPVKKNVNPARRAAAQSARDLALTKAASAGPRPSHKKEVKSDQVETCHKKNRPTKATTTFGTCECAGTGLRRGTRLKPDAATRLRLDGKTYFDFETRQ</sequence>
<keyword evidence="3" id="KW-1185">Reference proteome</keyword>